<protein>
    <recommendedName>
        <fullName evidence="2">TadE-like domain-containing protein</fullName>
    </recommendedName>
</protein>
<dbReference type="Proteomes" id="UP001499988">
    <property type="component" value="Unassembled WGS sequence"/>
</dbReference>
<proteinExistence type="predicted"/>
<evidence type="ECO:0000259" key="2">
    <source>
        <dbReference type="Pfam" id="PF07811"/>
    </source>
</evidence>
<evidence type="ECO:0000256" key="1">
    <source>
        <dbReference type="SAM" id="Phobius"/>
    </source>
</evidence>
<dbReference type="EMBL" id="BAABJZ010000016">
    <property type="protein sequence ID" value="GAA4879559.1"/>
    <property type="molecule type" value="Genomic_DNA"/>
</dbReference>
<feature type="domain" description="TadE-like" evidence="2">
    <location>
        <begin position="13"/>
        <end position="55"/>
    </location>
</feature>
<comment type="caution">
    <text evidence="3">The sequence shown here is derived from an EMBL/GenBank/DDBJ whole genome shotgun (WGS) entry which is preliminary data.</text>
</comment>
<sequence length="152" mass="16563">MKTVPGSMKRQRGVAAVEATIALPIVFFLFLATAEFGRLIYQYNQVNSLARDACRYLISNTRLGSNDQVEISDSVALATKRLAVFGNVTSGTPLMPGMTIDDVTVALVSDELVTVSVTYDWTPIFGSSLNTFFGNSLDLTWDLTATLSMRPL</sequence>
<evidence type="ECO:0000313" key="3">
    <source>
        <dbReference type="EMBL" id="GAA4879559.1"/>
    </source>
</evidence>
<feature type="transmembrane region" description="Helical" evidence="1">
    <location>
        <begin position="21"/>
        <end position="41"/>
    </location>
</feature>
<dbReference type="Pfam" id="PF07811">
    <property type="entry name" value="TadE"/>
    <property type="match status" value="1"/>
</dbReference>
<keyword evidence="4" id="KW-1185">Reference proteome</keyword>
<keyword evidence="1" id="KW-0812">Transmembrane</keyword>
<dbReference type="InterPro" id="IPR012495">
    <property type="entry name" value="TadE-like_dom"/>
</dbReference>
<accession>A0ABP9EN60</accession>
<keyword evidence="1" id="KW-0472">Membrane</keyword>
<reference evidence="4" key="1">
    <citation type="journal article" date="2019" name="Int. J. Syst. Evol. Microbiol.">
        <title>The Global Catalogue of Microorganisms (GCM) 10K type strain sequencing project: providing services to taxonomists for standard genome sequencing and annotation.</title>
        <authorList>
            <consortium name="The Broad Institute Genomics Platform"/>
            <consortium name="The Broad Institute Genome Sequencing Center for Infectious Disease"/>
            <person name="Wu L."/>
            <person name="Ma J."/>
        </authorList>
    </citation>
    <scope>NUCLEOTIDE SEQUENCE [LARGE SCALE GENOMIC DNA]</scope>
    <source>
        <strain evidence="4">JCM 18401</strain>
    </source>
</reference>
<organism evidence="3 4">
    <name type="scientific">Ferrimonas pelagia</name>
    <dbReference type="NCBI Taxonomy" id="1177826"/>
    <lineage>
        <taxon>Bacteria</taxon>
        <taxon>Pseudomonadati</taxon>
        <taxon>Pseudomonadota</taxon>
        <taxon>Gammaproteobacteria</taxon>
        <taxon>Alteromonadales</taxon>
        <taxon>Ferrimonadaceae</taxon>
        <taxon>Ferrimonas</taxon>
    </lineage>
</organism>
<keyword evidence="1" id="KW-1133">Transmembrane helix</keyword>
<dbReference type="RefSeq" id="WP_345334381.1">
    <property type="nucleotide sequence ID" value="NZ_BAABJZ010000016.1"/>
</dbReference>
<gene>
    <name evidence="3" type="ORF">GCM10023333_11920</name>
</gene>
<evidence type="ECO:0000313" key="4">
    <source>
        <dbReference type="Proteomes" id="UP001499988"/>
    </source>
</evidence>
<name>A0ABP9EN60_9GAMM</name>